<evidence type="ECO:0000313" key="1">
    <source>
        <dbReference type="EMBL" id="MBX72566.1"/>
    </source>
</evidence>
<sequence length="25" mass="2940">MSHVHIAKLLKNAKIFFLLITCHNF</sequence>
<protein>
    <submittedName>
        <fullName evidence="1">Uncharacterized protein</fullName>
    </submittedName>
</protein>
<organism evidence="1">
    <name type="scientific">Rhizophora mucronata</name>
    <name type="common">Asiatic mangrove</name>
    <dbReference type="NCBI Taxonomy" id="61149"/>
    <lineage>
        <taxon>Eukaryota</taxon>
        <taxon>Viridiplantae</taxon>
        <taxon>Streptophyta</taxon>
        <taxon>Embryophyta</taxon>
        <taxon>Tracheophyta</taxon>
        <taxon>Spermatophyta</taxon>
        <taxon>Magnoliopsida</taxon>
        <taxon>eudicotyledons</taxon>
        <taxon>Gunneridae</taxon>
        <taxon>Pentapetalae</taxon>
        <taxon>rosids</taxon>
        <taxon>fabids</taxon>
        <taxon>Malpighiales</taxon>
        <taxon>Rhizophoraceae</taxon>
        <taxon>Rhizophora</taxon>
    </lineage>
</organism>
<reference evidence="1" key="1">
    <citation type="submission" date="2018-02" db="EMBL/GenBank/DDBJ databases">
        <title>Rhizophora mucronata_Transcriptome.</title>
        <authorList>
            <person name="Meera S.P."/>
            <person name="Sreeshan A."/>
            <person name="Augustine A."/>
        </authorList>
    </citation>
    <scope>NUCLEOTIDE SEQUENCE</scope>
    <source>
        <tissue evidence="1">Leaf</tissue>
    </source>
</reference>
<dbReference type="EMBL" id="GGEC01092082">
    <property type="protein sequence ID" value="MBX72566.1"/>
    <property type="molecule type" value="Transcribed_RNA"/>
</dbReference>
<dbReference type="AlphaFoldDB" id="A0A2P2QZX9"/>
<name>A0A2P2QZX9_RHIMU</name>
<proteinExistence type="predicted"/>
<accession>A0A2P2QZX9</accession>